<evidence type="ECO:0000256" key="2">
    <source>
        <dbReference type="ARBA" id="ARBA00005019"/>
    </source>
</evidence>
<keyword evidence="6" id="KW-0548">Nucleotidyltransferase</keyword>
<name>A0A1G2DCW7_9BACT</name>
<evidence type="ECO:0000256" key="1">
    <source>
        <dbReference type="ARBA" id="ARBA00002324"/>
    </source>
</evidence>
<keyword evidence="8" id="KW-0067">ATP-binding</keyword>
<evidence type="ECO:0000313" key="12">
    <source>
        <dbReference type="EMBL" id="OGZ11262.1"/>
    </source>
</evidence>
<evidence type="ECO:0000256" key="4">
    <source>
        <dbReference type="ARBA" id="ARBA00022642"/>
    </source>
</evidence>
<dbReference type="AlphaFoldDB" id="A0A1G2DCW7"/>
<evidence type="ECO:0000256" key="8">
    <source>
        <dbReference type="ARBA" id="ARBA00022840"/>
    </source>
</evidence>
<comment type="pathway">
    <text evidence="2">Cofactor biosynthesis; NAD(+) biosynthesis; deamido-NAD(+) from nicotinate D-ribonucleotide: step 1/1.</text>
</comment>
<comment type="catalytic activity">
    <reaction evidence="10">
        <text>nicotinate beta-D-ribonucleotide + ATP + H(+) = deamido-NAD(+) + diphosphate</text>
        <dbReference type="Rhea" id="RHEA:22860"/>
        <dbReference type="ChEBI" id="CHEBI:15378"/>
        <dbReference type="ChEBI" id="CHEBI:30616"/>
        <dbReference type="ChEBI" id="CHEBI:33019"/>
        <dbReference type="ChEBI" id="CHEBI:57502"/>
        <dbReference type="ChEBI" id="CHEBI:58437"/>
        <dbReference type="EC" id="2.7.7.18"/>
    </reaction>
</comment>
<reference evidence="12 13" key="1">
    <citation type="journal article" date="2016" name="Nat. Commun.">
        <title>Thousands of microbial genomes shed light on interconnected biogeochemical processes in an aquifer system.</title>
        <authorList>
            <person name="Anantharaman K."/>
            <person name="Brown C.T."/>
            <person name="Hug L.A."/>
            <person name="Sharon I."/>
            <person name="Castelle C.J."/>
            <person name="Probst A.J."/>
            <person name="Thomas B.C."/>
            <person name="Singh A."/>
            <person name="Wilkins M.J."/>
            <person name="Karaoz U."/>
            <person name="Brodie E.L."/>
            <person name="Williams K.H."/>
            <person name="Hubbard S.S."/>
            <person name="Banfield J.F."/>
        </authorList>
    </citation>
    <scope>NUCLEOTIDE SEQUENCE [LARGE SCALE GENOMIC DNA]</scope>
</reference>
<evidence type="ECO:0000256" key="7">
    <source>
        <dbReference type="ARBA" id="ARBA00022741"/>
    </source>
</evidence>
<evidence type="ECO:0000256" key="9">
    <source>
        <dbReference type="ARBA" id="ARBA00023027"/>
    </source>
</evidence>
<keyword evidence="4" id="KW-0662">Pyridine nucleotide biosynthesis</keyword>
<proteinExistence type="predicted"/>
<dbReference type="CDD" id="cd02165">
    <property type="entry name" value="NMNAT"/>
    <property type="match status" value="1"/>
</dbReference>
<gene>
    <name evidence="12" type="ORF">A2942_00515</name>
</gene>
<dbReference type="GO" id="GO:0009435">
    <property type="term" value="P:NAD+ biosynthetic process"/>
    <property type="evidence" value="ECO:0007669"/>
    <property type="project" value="UniProtKB-UniPathway"/>
</dbReference>
<dbReference type="STRING" id="1798665.A2942_00515"/>
<evidence type="ECO:0000313" key="13">
    <source>
        <dbReference type="Proteomes" id="UP000178534"/>
    </source>
</evidence>
<dbReference type="PANTHER" id="PTHR39321">
    <property type="entry name" value="NICOTINATE-NUCLEOTIDE ADENYLYLTRANSFERASE-RELATED"/>
    <property type="match status" value="1"/>
</dbReference>
<comment type="caution">
    <text evidence="12">The sequence shown here is derived from an EMBL/GenBank/DDBJ whole genome shotgun (WGS) entry which is preliminary data.</text>
</comment>
<dbReference type="Proteomes" id="UP000178534">
    <property type="component" value="Unassembled WGS sequence"/>
</dbReference>
<accession>A0A1G2DCW7</accession>
<keyword evidence="5" id="KW-0808">Transferase</keyword>
<dbReference type="InterPro" id="IPR005248">
    <property type="entry name" value="NadD/NMNAT"/>
</dbReference>
<dbReference type="PANTHER" id="PTHR39321:SF3">
    <property type="entry name" value="PHOSPHOPANTETHEINE ADENYLYLTRANSFERASE"/>
    <property type="match status" value="1"/>
</dbReference>
<sequence length="214" mass="24549">MRTERAKRIAVVGSAANPVTKAHREFAEVLTESGRFDLILWLPSGSRLDKPDLVSSEHRVCMTELAFNEAWRKKQPTKFEIDLREARGASIPTAILLREFEQEYPDAEIIFATGVDVLVPRPEYGGKCEVLHHWREGESLMKNWTFVVLPREGYPHPRLLQEKGEIPAHFIVLERTVGDISSTEIRRRIAHGEPFDDLVDPPVAEYIRAHKLYQ</sequence>
<organism evidence="12 13">
    <name type="scientific">Candidatus Lloydbacteria bacterium RIFCSPLOWO2_01_FULL_50_20</name>
    <dbReference type="NCBI Taxonomy" id="1798665"/>
    <lineage>
        <taxon>Bacteria</taxon>
        <taxon>Candidatus Lloydiibacteriota</taxon>
    </lineage>
</organism>
<dbReference type="EMBL" id="MHLP01000039">
    <property type="protein sequence ID" value="OGZ11262.1"/>
    <property type="molecule type" value="Genomic_DNA"/>
</dbReference>
<dbReference type="GO" id="GO:0005524">
    <property type="term" value="F:ATP binding"/>
    <property type="evidence" value="ECO:0007669"/>
    <property type="project" value="UniProtKB-KW"/>
</dbReference>
<keyword evidence="7" id="KW-0547">Nucleotide-binding</keyword>
<dbReference type="GO" id="GO:0004515">
    <property type="term" value="F:nicotinate-nucleotide adenylyltransferase activity"/>
    <property type="evidence" value="ECO:0007669"/>
    <property type="project" value="UniProtKB-EC"/>
</dbReference>
<dbReference type="InterPro" id="IPR014729">
    <property type="entry name" value="Rossmann-like_a/b/a_fold"/>
</dbReference>
<dbReference type="Gene3D" id="3.40.50.620">
    <property type="entry name" value="HUPs"/>
    <property type="match status" value="1"/>
</dbReference>
<dbReference type="UniPathway" id="UPA00253">
    <property type="reaction ID" value="UER00332"/>
</dbReference>
<keyword evidence="9" id="KW-0520">NAD</keyword>
<dbReference type="EC" id="2.7.7.18" evidence="3"/>
<dbReference type="InterPro" id="IPR004821">
    <property type="entry name" value="Cyt_trans-like"/>
</dbReference>
<evidence type="ECO:0000256" key="3">
    <source>
        <dbReference type="ARBA" id="ARBA00012389"/>
    </source>
</evidence>
<dbReference type="Pfam" id="PF01467">
    <property type="entry name" value="CTP_transf_like"/>
    <property type="match status" value="1"/>
</dbReference>
<dbReference type="SUPFAM" id="SSF52374">
    <property type="entry name" value="Nucleotidylyl transferase"/>
    <property type="match status" value="1"/>
</dbReference>
<evidence type="ECO:0000256" key="5">
    <source>
        <dbReference type="ARBA" id="ARBA00022679"/>
    </source>
</evidence>
<protein>
    <recommendedName>
        <fullName evidence="3">nicotinate-nucleotide adenylyltransferase</fullName>
        <ecNumber evidence="3">2.7.7.18</ecNumber>
    </recommendedName>
</protein>
<evidence type="ECO:0000256" key="6">
    <source>
        <dbReference type="ARBA" id="ARBA00022695"/>
    </source>
</evidence>
<feature type="domain" description="Cytidyltransferase-like" evidence="11">
    <location>
        <begin position="16"/>
        <end position="188"/>
    </location>
</feature>
<evidence type="ECO:0000259" key="11">
    <source>
        <dbReference type="Pfam" id="PF01467"/>
    </source>
</evidence>
<comment type="function">
    <text evidence="1">Catalyzes the reversible adenylation of nicotinate mononucleotide (NaMN) to nicotinic acid adenine dinucleotide (NaAD).</text>
</comment>
<evidence type="ECO:0000256" key="10">
    <source>
        <dbReference type="ARBA" id="ARBA00048721"/>
    </source>
</evidence>